<keyword evidence="2" id="KW-0436">Ligase</keyword>
<feature type="compositionally biased region" description="Low complexity" evidence="3">
    <location>
        <begin position="2415"/>
        <end position="2429"/>
    </location>
</feature>
<feature type="region of interest" description="Disordered" evidence="3">
    <location>
        <begin position="285"/>
        <end position="332"/>
    </location>
</feature>
<proteinExistence type="inferred from homology"/>
<dbReference type="PROSITE" id="PS51733">
    <property type="entry name" value="BPL_LPL_CATALYTIC"/>
    <property type="match status" value="1"/>
</dbReference>
<feature type="compositionally biased region" description="Basic and acidic residues" evidence="3">
    <location>
        <begin position="2352"/>
        <end position="2364"/>
    </location>
</feature>
<feature type="compositionally biased region" description="Basic and acidic residues" evidence="3">
    <location>
        <begin position="1236"/>
        <end position="1250"/>
    </location>
</feature>
<feature type="compositionally biased region" description="Low complexity" evidence="3">
    <location>
        <begin position="2855"/>
        <end position="2866"/>
    </location>
</feature>
<feature type="compositionally biased region" description="Low complexity" evidence="3">
    <location>
        <begin position="2633"/>
        <end position="2650"/>
    </location>
</feature>
<dbReference type="Gene3D" id="3.30.930.10">
    <property type="entry name" value="Bira Bifunctional Protein, Domain 2"/>
    <property type="match status" value="1"/>
</dbReference>
<dbReference type="CDD" id="cd16442">
    <property type="entry name" value="BPL"/>
    <property type="match status" value="1"/>
</dbReference>
<dbReference type="GO" id="GO:0004077">
    <property type="term" value="F:biotin--[biotin carboxyl-carrier protein] ligase activity"/>
    <property type="evidence" value="ECO:0007669"/>
    <property type="project" value="InterPro"/>
</dbReference>
<feature type="compositionally biased region" description="Gly residues" evidence="3">
    <location>
        <begin position="2892"/>
        <end position="2901"/>
    </location>
</feature>
<dbReference type="PANTHER" id="PTHR12835">
    <property type="entry name" value="BIOTIN PROTEIN LIGASE"/>
    <property type="match status" value="1"/>
</dbReference>
<feature type="compositionally biased region" description="Polar residues" evidence="3">
    <location>
        <begin position="1557"/>
        <end position="1586"/>
    </location>
</feature>
<evidence type="ECO:0000256" key="3">
    <source>
        <dbReference type="SAM" id="MobiDB-lite"/>
    </source>
</evidence>
<dbReference type="PANTHER" id="PTHR12835:SF5">
    <property type="entry name" value="BIOTIN--PROTEIN LIGASE"/>
    <property type="match status" value="1"/>
</dbReference>
<feature type="compositionally biased region" description="Low complexity" evidence="3">
    <location>
        <begin position="2563"/>
        <end position="2585"/>
    </location>
</feature>
<evidence type="ECO:0000313" key="5">
    <source>
        <dbReference type="EMBL" id="KAK3867888.1"/>
    </source>
</evidence>
<feature type="compositionally biased region" description="Polar residues" evidence="3">
    <location>
        <begin position="397"/>
        <end position="414"/>
    </location>
</feature>
<feature type="compositionally biased region" description="Polar residues" evidence="3">
    <location>
        <begin position="1276"/>
        <end position="1286"/>
    </location>
</feature>
<feature type="compositionally biased region" description="Polar residues" evidence="3">
    <location>
        <begin position="307"/>
        <end position="321"/>
    </location>
</feature>
<organism evidence="5 6">
    <name type="scientific">Petrolisthes cinctipes</name>
    <name type="common">Flat porcelain crab</name>
    <dbReference type="NCBI Taxonomy" id="88211"/>
    <lineage>
        <taxon>Eukaryota</taxon>
        <taxon>Metazoa</taxon>
        <taxon>Ecdysozoa</taxon>
        <taxon>Arthropoda</taxon>
        <taxon>Crustacea</taxon>
        <taxon>Multicrustacea</taxon>
        <taxon>Malacostraca</taxon>
        <taxon>Eumalacostraca</taxon>
        <taxon>Eucarida</taxon>
        <taxon>Decapoda</taxon>
        <taxon>Pleocyemata</taxon>
        <taxon>Anomura</taxon>
        <taxon>Galatheoidea</taxon>
        <taxon>Porcellanidae</taxon>
        <taxon>Petrolisthes</taxon>
    </lineage>
</organism>
<feature type="compositionally biased region" description="Basic and acidic residues" evidence="3">
    <location>
        <begin position="383"/>
        <end position="392"/>
    </location>
</feature>
<feature type="region of interest" description="Disordered" evidence="3">
    <location>
        <begin position="243"/>
        <end position="262"/>
    </location>
</feature>
<dbReference type="Pfam" id="PF03099">
    <property type="entry name" value="BPL_LplA_LipB"/>
    <property type="match status" value="1"/>
</dbReference>
<feature type="region of interest" description="Disordered" evidence="3">
    <location>
        <begin position="1073"/>
        <end position="1300"/>
    </location>
</feature>
<feature type="region of interest" description="Disordered" evidence="3">
    <location>
        <begin position="2336"/>
        <end position="2609"/>
    </location>
</feature>
<feature type="region of interest" description="Disordered" evidence="3">
    <location>
        <begin position="1317"/>
        <end position="1380"/>
    </location>
</feature>
<feature type="compositionally biased region" description="Low complexity" evidence="3">
    <location>
        <begin position="2657"/>
        <end position="2667"/>
    </location>
</feature>
<keyword evidence="6" id="KW-1185">Reference proteome</keyword>
<feature type="compositionally biased region" description="Low complexity" evidence="3">
    <location>
        <begin position="1095"/>
        <end position="1113"/>
    </location>
</feature>
<feature type="region of interest" description="Disordered" evidence="3">
    <location>
        <begin position="696"/>
        <end position="728"/>
    </location>
</feature>
<feature type="compositionally biased region" description="Polar residues" evidence="3">
    <location>
        <begin position="2622"/>
        <end position="2632"/>
    </location>
</feature>
<dbReference type="EMBL" id="JAWQEG010003110">
    <property type="protein sequence ID" value="KAK3867888.1"/>
    <property type="molecule type" value="Genomic_DNA"/>
</dbReference>
<feature type="region of interest" description="Disordered" evidence="3">
    <location>
        <begin position="2622"/>
        <end position="2680"/>
    </location>
</feature>
<feature type="compositionally biased region" description="Polar residues" evidence="3">
    <location>
        <begin position="3150"/>
        <end position="3160"/>
    </location>
</feature>
<gene>
    <name evidence="5" type="ORF">Pcinc_026685</name>
</gene>
<feature type="compositionally biased region" description="Basic and acidic residues" evidence="3">
    <location>
        <begin position="1501"/>
        <end position="1512"/>
    </location>
</feature>
<feature type="region of interest" description="Disordered" evidence="3">
    <location>
        <begin position="2855"/>
        <end position="2901"/>
    </location>
</feature>
<dbReference type="InterPro" id="IPR004408">
    <property type="entry name" value="Biotin_CoA_COase_ligase"/>
</dbReference>
<accession>A0AAE1F7T6</accession>
<dbReference type="GO" id="GO:0005737">
    <property type="term" value="C:cytoplasm"/>
    <property type="evidence" value="ECO:0007669"/>
    <property type="project" value="TreeGrafter"/>
</dbReference>
<evidence type="ECO:0000256" key="1">
    <source>
        <dbReference type="ARBA" id="ARBA00009934"/>
    </source>
</evidence>
<evidence type="ECO:0000256" key="2">
    <source>
        <dbReference type="ARBA" id="ARBA00022598"/>
    </source>
</evidence>
<feature type="compositionally biased region" description="Low complexity" evidence="3">
    <location>
        <begin position="1513"/>
        <end position="1526"/>
    </location>
</feature>
<feature type="region of interest" description="Disordered" evidence="3">
    <location>
        <begin position="2700"/>
        <end position="2724"/>
    </location>
</feature>
<feature type="domain" description="BPL/LPL catalytic" evidence="4">
    <location>
        <begin position="3263"/>
        <end position="3452"/>
    </location>
</feature>
<feature type="compositionally biased region" description="Polar residues" evidence="3">
    <location>
        <begin position="1206"/>
        <end position="1217"/>
    </location>
</feature>
<feature type="compositionally biased region" description="Basic and acidic residues" evidence="3">
    <location>
        <begin position="1483"/>
        <end position="1494"/>
    </location>
</feature>
<name>A0AAE1F7T6_PETCI</name>
<protein>
    <recommendedName>
        <fullName evidence="4">BPL/LPL catalytic domain-containing protein</fullName>
    </recommendedName>
</protein>
<feature type="compositionally biased region" description="Low complexity" evidence="3">
    <location>
        <begin position="2754"/>
        <end position="2767"/>
    </location>
</feature>
<feature type="region of interest" description="Disordered" evidence="3">
    <location>
        <begin position="3131"/>
        <end position="3160"/>
    </location>
</feature>
<reference evidence="5" key="1">
    <citation type="submission" date="2023-10" db="EMBL/GenBank/DDBJ databases">
        <title>Genome assemblies of two species of porcelain crab, Petrolisthes cinctipes and Petrolisthes manimaculis (Anomura: Porcellanidae).</title>
        <authorList>
            <person name="Angst P."/>
        </authorList>
    </citation>
    <scope>NUCLEOTIDE SEQUENCE</scope>
    <source>
        <strain evidence="5">PB745_01</strain>
        <tissue evidence="5">Gill</tissue>
    </source>
</reference>
<feature type="region of interest" description="Disordered" evidence="3">
    <location>
        <begin position="2099"/>
        <end position="2290"/>
    </location>
</feature>
<feature type="compositionally biased region" description="Basic and acidic residues" evidence="3">
    <location>
        <begin position="1141"/>
        <end position="1150"/>
    </location>
</feature>
<feature type="compositionally biased region" description="Low complexity" evidence="3">
    <location>
        <begin position="285"/>
        <end position="299"/>
    </location>
</feature>
<feature type="compositionally biased region" description="Basic and acidic residues" evidence="3">
    <location>
        <begin position="1601"/>
        <end position="1610"/>
    </location>
</feature>
<feature type="compositionally biased region" description="Basic and acidic residues" evidence="3">
    <location>
        <begin position="2176"/>
        <end position="2185"/>
    </location>
</feature>
<evidence type="ECO:0000313" key="6">
    <source>
        <dbReference type="Proteomes" id="UP001286313"/>
    </source>
</evidence>
<feature type="compositionally biased region" description="Basic and acidic residues" evidence="3">
    <location>
        <begin position="2202"/>
        <end position="2224"/>
    </location>
</feature>
<sequence length="3528" mass="391463">MLSMCGLLCSMLRGWRHEQAVVLMARALAKTQSSLLIEDISTDHESEGSDEAKAGGTSPFCVVGGESRLSQLLWRDNNKQAVIIAPKQCVNLQRWTLFLSAENSIQTGCCPTANSEANSENGAAATEEIVTVLLEASYRERDEEIGSDYHVMVEHLSRPYAWKARDVFGVIVTTTPPQLLAMIQAFFNNALLIDDDFLVKKILTIETVGEPATLEDPLSIPESVTPGPWRSDRAPLTQLELARNASPLPQGPGRGVWSGQEGWRGNWLRPPSRLVPLWHQWSGESATSTSTTVQPQSSTDSERHQSSLDPQSSYDSVSDYPTSDADDPPCQVSGLYPRGWAVSGTRVVSGQPLSVRGALARGALAQHYKCSIVTNPLEELWHEGEHQGRPGDDGCASKQSIVCSNGPSSDHQQIRSNTLPRVKRGCKHPQFCLPSTALCKSIEQAPVIRRERDIVREAAEYYQRAINTAQEHREWVKKSTSSASEEEDFSFSSDRTDVVVTREPRKYPVRIKSEADLSRATSIIRDNLTNIVQNYLIKSGTSPSPESQPLYPKLVREHPTIKVLEVAGEGGTDVQLLGSPGDQCSSKLGENNMPMLVKFEEASKDDYGKGETLIKVTDDDSVQKPYQIVESPVRVMIPLVRSSGRSEKKLTKGEEIVLPPITRDSPIDLEEEECLSLSQGDLFKYGGTFVQRHDATLKEKGPNDSKQIESEARHFTPAEDSPMPKDTESLSIQEAEQSKVSLIEMNEKTSHKDTLATSTSPCEMHEAKIPDSVEIPIDVGAMERLGKITPEPVHVVKSLQEGKKSEAVPEDSSSNLILKEYEHQKEDDRNIEFSLKTIKSMIKEASPKDVKIEVNGVENVGDTILADEKSDDNKFAVNQISLIGTESKNSDDFVNIVCDGGDQASNASISDIKGKRFTTTTPDYDPQSSYIKSANVSTEKMVDHTVDIPVIINGTQGSESKVWEGLSDDQSSTSVGWPGETEELSPGDDGESSHKSKYLKDIHKLNTKSSTASESSFESLPYRMLSSQPESLSEDVAIELTRPPPETERLKAARLELIRQERIHAISLMVSSFAESEDRGKLPTPEEERKEIEPSSCCSTDTTNTIITTNTNSLQEKSESTEAVDEETPPPFWHTTFTSHQQDDFERRLEASGTDSEGGGGGQQAWGSPVLDSGVELLEQETGQGSPAATQCKSLASPVESVPESGFSSLQEVSAQESVGDGVRSGTRGPGLCPSKSKDSLDLTETDRLLGTDTLSDDMETLSSSVGDVTLVESGPVSQEGSSRGSISDPFHHDPVPIKGGPVSLVQLAFSAKESVLSQQEMCVEKDSRQTPPKLPDLNSKSQNDQRTRQFSDSDGISEMKISESLSSDDTIATRRSLDEETTIASSLEGFASERPESNTESSILISSKALHNSIADKLRLLSESEVMSEATKSHREFPSKKVVCISSKCETDRKSVGQADVEETGGRRSVSLPAEEESSVSGRKDSKELEKRIPNGTTRCRRDGGRSEQSERSSPSRHSSRSGVSDLEDEVFLPPPADITPPREGAAVPKMAASMFVSSTQAVRQGVRSSQDGETVSQDGETVSQDEGRGSLDGGTVSQDEGRGSHDGGRGSQDGGTVSQDERRGSQDEETVSQEGAKCLAEWEKEEGERTVCVIKKKWDRYEQEGSTKSNQEESRKDSQKSEFKSKEGKNSVGSHEREGTIIGEKYFKDSQVKDGLEKEHEATREKGGTIRREREPEENKKSDCTGHWESERKSSQEKERKSGREKRHKDLRETVCKDSKEREHIDTKEKVYRDSKEKESRHSKEKDRRDSMEKEQRHSKEKEFKDHKENERRDSNEKEYKERRDSKEKERRDSKEKEQRDSKEKEHRDSKEKERRDSREKEHRDSKEKESREKEHKERRDSKEKERRNSREKERRHSREKESRDSKEKERRDSKEKEHKERRESKEKERRDSKEKEHKELRDSKEKEHKERRDSKEKEHKERKDSLEKEHKERRDSKEKEHKERRDSQEKELKERKDSQEKEYKERRDSKEKKLIEIQVRSRERCNQEERLKNSRVPSVESEKHNVALTTESTGKETLKEREEIVHYSQKELLKEKQEEGLKGITTEEELQSTPKEGLNDSQEEECERGVEKIGSTVCQEEEVSRGAIECVRDNENEVNVSQKRERLHQKSKKQQDSQESDKGLWSSEDSNVDQGGVSSEERKERLPDTKPRLLRMAKLERVASGLQSEDLRTKQWVEKGTAGEWGQNQGSPPLSHTSQQQQQQQQHRHHRPVSSAHPISPELRKCGSEELSVLTLTSTDSSTSKSYLDTDLSSMGSPLCVGGSLEYLEGLSGRQRQRSNTNPAISAAKSEDLSARWEKVSIKSQGSLDKFPHFDQVSGQPKPRGTRRKIMSVEAQPTQTQDSSKEMQRSVTLPSTALPTTTTTALSRKEDKKKDKDEKSVKKKKKEKEKDGGGSGEKKSAMLSLKGLLKRNKAKEKEKETSSQEKLSSPSLFRKLERKSKSGSHSPTPAVVSGTIKQGNVNQSSTPIAKVDPAFPRSPVHVVANGKTRPVISGPVSLKSVVPPASCSDSDSPAHSSSPASPQHRNGSLHHGASGSPQRWGAHTQPSPRLYKHVLTRHLSSSQESLDTTGNSQLSSNHSSLPSSPHGSPRRTVLPNSASSLSLPASPPAPVMGTRALRGSSNSFSVTIGFRPQVQERQRTMSEGADLDTTSQSPNTRRRDASRILTQLNKRSSSMEILVCGKIREHHPETSQSSGRPRSSFSREGSFRLHREISVETLFEVPENEYNNYMEERRGSCWSLAGDANPSTYPRTSKLSLPHSMHLAGWREAAASNPNLQRCGSPLVRGLPHSSSFTSSPFRRPQSASAVFSPAKRGFTTSTGGPPAMESSNGGGASSGGGVTLMRVEEEEGPSRRNLDPVTEKPPNVLVYAANKTEYFNAVRDTLSQCLNSDRYIVYHLTDELAFKSPWCGSTTLLVVCGDVPAHISTAFIRYLLQGGRILSICSDFLNMAIPLFGTVEVQEQAVVSVSYKEWSSVQLLHHQHCFHSSPRHKRFSQEVDSAKAEASRSGAVSVEPTHVEIIDEYGGQHRLDLRVLATDDTWAAPTLLAAQLQGSIGSAIFSQVHLERDPRECYSSPAPSTKQDHGSMKPSPSTTERLSTSNQARLEMLRDLLASELGLDTSSSVTAVAQHTPAYFLGRHELKESLLNQLRPHMIGEELKRSGITVQFVEPNNTPKEASEHHLPILTSACPLTFSTVKYFETLKTTAIGRLVIYCDVMTSSQEITAGHPPLVHGIVVLPTQQTKGKGRGGNAWVSPLGCAMFSTQLHIHLSSLLGQHLSFLQHLVSLAVVQAVRDLPAYSHIPLTIKWPNDIYLGREVKIGGILVEVTTLGSQVIANVGCGVNLSNSNPTVCINDAVRQHNLDHNTSLPELDRETFLARVFNALENLIDTFQSKGPGAVQPLYYKYWLHSNATVTVQSEQRHTEAAVIVGVDDYGFLQAQLVSGTIISLQPDGNTFNMMEGLVYAKTS</sequence>
<comment type="similarity">
    <text evidence="1">Belongs to the biotin--protein ligase family.</text>
</comment>
<feature type="compositionally biased region" description="Polar residues" evidence="3">
    <location>
        <begin position="1181"/>
        <end position="1194"/>
    </location>
</feature>
<feature type="compositionally biased region" description="Basic and acidic residues" evidence="3">
    <location>
        <begin position="2451"/>
        <end position="2463"/>
    </location>
</feature>
<dbReference type="InterPro" id="IPR004143">
    <property type="entry name" value="BPL_LPL_catalytic"/>
</dbReference>
<feature type="compositionally biased region" description="Basic and acidic residues" evidence="3">
    <location>
        <begin position="1076"/>
        <end position="1093"/>
    </location>
</feature>
<feature type="compositionally biased region" description="Acidic residues" evidence="3">
    <location>
        <begin position="980"/>
        <end position="990"/>
    </location>
</feature>
<dbReference type="Proteomes" id="UP001286313">
    <property type="component" value="Unassembled WGS sequence"/>
</dbReference>
<dbReference type="SUPFAM" id="SSF55681">
    <property type="entry name" value="Class II aaRS and biotin synthetases"/>
    <property type="match status" value="1"/>
</dbReference>
<feature type="region of interest" description="Disordered" evidence="3">
    <location>
        <begin position="383"/>
        <end position="414"/>
    </location>
</feature>
<dbReference type="InterPro" id="IPR045864">
    <property type="entry name" value="aa-tRNA-synth_II/BPL/LPL"/>
</dbReference>
<feature type="compositionally biased region" description="Polar residues" evidence="3">
    <location>
        <begin position="2249"/>
        <end position="2261"/>
    </location>
</feature>
<feature type="region of interest" description="Disordered" evidence="3">
    <location>
        <begin position="959"/>
        <end position="996"/>
    </location>
</feature>
<comment type="caution">
    <text evidence="5">The sequence shown here is derived from an EMBL/GenBank/DDBJ whole genome shotgun (WGS) entry which is preliminary data.</text>
</comment>
<evidence type="ECO:0000259" key="4">
    <source>
        <dbReference type="PROSITE" id="PS51733"/>
    </source>
</evidence>
<feature type="compositionally biased region" description="Basic and acidic residues" evidence="3">
    <location>
        <begin position="1642"/>
        <end position="1651"/>
    </location>
</feature>
<feature type="compositionally biased region" description="Basic and acidic residues" evidence="3">
    <location>
        <begin position="2430"/>
        <end position="2443"/>
    </location>
</feature>
<feature type="compositionally biased region" description="Basic and acidic residues" evidence="3">
    <location>
        <begin position="1661"/>
        <end position="2055"/>
    </location>
</feature>
<feature type="region of interest" description="Disordered" evidence="3">
    <location>
        <begin position="2746"/>
        <end position="2767"/>
    </location>
</feature>
<feature type="region of interest" description="Disordered" evidence="3">
    <location>
        <begin position="1449"/>
        <end position="2084"/>
    </location>
</feature>
<feature type="compositionally biased region" description="Polar residues" evidence="3">
    <location>
        <begin position="2190"/>
        <end position="2200"/>
    </location>
</feature>
<dbReference type="NCBIfam" id="TIGR00121">
    <property type="entry name" value="birA_ligase"/>
    <property type="match status" value="1"/>
</dbReference>
<feature type="compositionally biased region" description="Polar residues" evidence="3">
    <location>
        <begin position="2518"/>
        <end position="2530"/>
    </location>
</feature>